<evidence type="ECO:0000256" key="1">
    <source>
        <dbReference type="SAM" id="MobiDB-lite"/>
    </source>
</evidence>
<organism evidence="2 3">
    <name type="scientific">Aspergillus mulundensis</name>
    <dbReference type="NCBI Taxonomy" id="1810919"/>
    <lineage>
        <taxon>Eukaryota</taxon>
        <taxon>Fungi</taxon>
        <taxon>Dikarya</taxon>
        <taxon>Ascomycota</taxon>
        <taxon>Pezizomycotina</taxon>
        <taxon>Eurotiomycetes</taxon>
        <taxon>Eurotiomycetidae</taxon>
        <taxon>Eurotiales</taxon>
        <taxon>Aspergillaceae</taxon>
        <taxon>Aspergillus</taxon>
        <taxon>Aspergillus subgen. Nidulantes</taxon>
    </lineage>
</organism>
<sequence>MSDEDFEALKAAIDDADEWRVRYLLKSICGDIPEARKRAGWSLLVDSRKKREIGMSDIDTDASSLTSDATTEPEVSESEVESEPVASEEDADSDNNSEESSPAVRDDASECSECCLQTRLVPQRGLPRIIGKVVPAAPARSREMQLMLSVAAARVASRAAPRPVSIPAQAPAGLQPYTQTPEPAPEKAPEPEPKPEPEPAQKPLKRKIARYAYCMNCKDEFDVTENKSYACKYHPGRSKPSNLPVGSIGVLRLILDDEPEPTGDEIWVDNDFGVDDTDEWVLGYEECWEFTCCGETLESNPDGCETGWHVEGRPERKAKRVRTWDYQPSI</sequence>
<evidence type="ECO:0008006" key="4">
    <source>
        <dbReference type="Google" id="ProtNLM"/>
    </source>
</evidence>
<feature type="compositionally biased region" description="Low complexity" evidence="1">
    <location>
        <begin position="61"/>
        <end position="73"/>
    </location>
</feature>
<dbReference type="Proteomes" id="UP000256690">
    <property type="component" value="Unassembled WGS sequence"/>
</dbReference>
<dbReference type="PANTHER" id="PTHR38167:SF1">
    <property type="entry name" value="C2H2-TYPE DOMAIN-CONTAINING PROTEIN"/>
    <property type="match status" value="1"/>
</dbReference>
<reference evidence="2 3" key="1">
    <citation type="journal article" date="2018" name="IMA Fungus">
        <title>IMA Genome-F 9: Draft genome sequence of Annulohypoxylon stygium, Aspergillus mulundensis, Berkeleyomyces basicola (syn. Thielaviopsis basicola), Ceratocystis smalleyi, two Cercospora beticola strains, Coleophoma cylindrospora, Fusarium fracticaudum, Phialophora cf. hyalina, and Morchella septimelata.</title>
        <authorList>
            <person name="Wingfield B.D."/>
            <person name="Bills G.F."/>
            <person name="Dong Y."/>
            <person name="Huang W."/>
            <person name="Nel W.J."/>
            <person name="Swalarsk-Parry B.S."/>
            <person name="Vaghefi N."/>
            <person name="Wilken P.M."/>
            <person name="An Z."/>
            <person name="de Beer Z.W."/>
            <person name="De Vos L."/>
            <person name="Chen L."/>
            <person name="Duong T.A."/>
            <person name="Gao Y."/>
            <person name="Hammerbacher A."/>
            <person name="Kikkert J.R."/>
            <person name="Li Y."/>
            <person name="Li H."/>
            <person name="Li K."/>
            <person name="Li Q."/>
            <person name="Liu X."/>
            <person name="Ma X."/>
            <person name="Naidoo K."/>
            <person name="Pethybridge S.J."/>
            <person name="Sun J."/>
            <person name="Steenkamp E.T."/>
            <person name="van der Nest M.A."/>
            <person name="van Wyk S."/>
            <person name="Wingfield M.J."/>
            <person name="Xiong C."/>
            <person name="Yue Q."/>
            <person name="Zhang X."/>
        </authorList>
    </citation>
    <scope>NUCLEOTIDE SEQUENCE [LARGE SCALE GENOMIC DNA]</scope>
    <source>
        <strain evidence="2 3">DSM 5745</strain>
    </source>
</reference>
<evidence type="ECO:0000313" key="2">
    <source>
        <dbReference type="EMBL" id="RDW81572.1"/>
    </source>
</evidence>
<dbReference type="EMBL" id="PVWQ01000005">
    <property type="protein sequence ID" value="RDW81572.1"/>
    <property type="molecule type" value="Genomic_DNA"/>
</dbReference>
<proteinExistence type="predicted"/>
<evidence type="ECO:0000313" key="3">
    <source>
        <dbReference type="Proteomes" id="UP000256690"/>
    </source>
</evidence>
<dbReference type="STRING" id="1810919.A0A3D8S5J9"/>
<feature type="region of interest" description="Disordered" evidence="1">
    <location>
        <begin position="159"/>
        <end position="202"/>
    </location>
</feature>
<dbReference type="OrthoDB" id="5422613at2759"/>
<gene>
    <name evidence="2" type="ORF">DSM5745_05129</name>
</gene>
<protein>
    <recommendedName>
        <fullName evidence="4">C2H2-type domain-containing protein</fullName>
    </recommendedName>
</protein>
<dbReference type="PANTHER" id="PTHR38167">
    <property type="entry name" value="C2H2-TYPE DOMAIN-CONTAINING PROTEIN"/>
    <property type="match status" value="1"/>
</dbReference>
<dbReference type="GeneID" id="38115499"/>
<feature type="compositionally biased region" description="Acidic residues" evidence="1">
    <location>
        <begin position="74"/>
        <end position="97"/>
    </location>
</feature>
<dbReference type="RefSeq" id="XP_026604625.1">
    <property type="nucleotide sequence ID" value="XM_026747145.1"/>
</dbReference>
<feature type="region of interest" description="Disordered" evidence="1">
    <location>
        <begin position="52"/>
        <end position="109"/>
    </location>
</feature>
<feature type="compositionally biased region" description="Basic and acidic residues" evidence="1">
    <location>
        <begin position="184"/>
        <end position="199"/>
    </location>
</feature>
<comment type="caution">
    <text evidence="2">The sequence shown here is derived from an EMBL/GenBank/DDBJ whole genome shotgun (WGS) entry which is preliminary data.</text>
</comment>
<keyword evidence="3" id="KW-1185">Reference proteome</keyword>
<dbReference type="AlphaFoldDB" id="A0A3D8S5J9"/>
<accession>A0A3D8S5J9</accession>
<name>A0A3D8S5J9_9EURO</name>